<organism evidence="1 2">
    <name type="scientific">Apiospora aurea</name>
    <dbReference type="NCBI Taxonomy" id="335848"/>
    <lineage>
        <taxon>Eukaryota</taxon>
        <taxon>Fungi</taxon>
        <taxon>Dikarya</taxon>
        <taxon>Ascomycota</taxon>
        <taxon>Pezizomycotina</taxon>
        <taxon>Sordariomycetes</taxon>
        <taxon>Xylariomycetidae</taxon>
        <taxon>Amphisphaeriales</taxon>
        <taxon>Apiosporaceae</taxon>
        <taxon>Apiospora</taxon>
    </lineage>
</organism>
<evidence type="ECO:0000313" key="2">
    <source>
        <dbReference type="Proteomes" id="UP001391051"/>
    </source>
</evidence>
<gene>
    <name evidence="1" type="ORF">PG986_009291</name>
</gene>
<keyword evidence="2" id="KW-1185">Reference proteome</keyword>
<comment type="caution">
    <text evidence="1">The sequence shown here is derived from an EMBL/GenBank/DDBJ whole genome shotgun (WGS) entry which is preliminary data.</text>
</comment>
<reference evidence="1 2" key="1">
    <citation type="submission" date="2023-01" db="EMBL/GenBank/DDBJ databases">
        <title>Analysis of 21 Apiospora genomes using comparative genomics revels a genus with tremendous synthesis potential of carbohydrate active enzymes and secondary metabolites.</title>
        <authorList>
            <person name="Sorensen T."/>
        </authorList>
    </citation>
    <scope>NUCLEOTIDE SEQUENCE [LARGE SCALE GENOMIC DNA]</scope>
    <source>
        <strain evidence="1 2">CBS 24483</strain>
    </source>
</reference>
<dbReference type="Proteomes" id="UP001391051">
    <property type="component" value="Unassembled WGS sequence"/>
</dbReference>
<sequence>MASKNHALGLAFKSPDLILKQETVKWYESLILRRDSIFVTYSMNDDEIIERHLVVLFGLLRDFMPHTHLQNAWAAIIRQWLRVDEASKNSIKLAKGLVKNVLMAHEAALEAGSSQSLRRMAKTHLGSLVDDWAEYREVSSYTGLADNPKPTSQDLDKLKALEKAVSNAIKRVPRRVFAHDDFNRVTDILLRSRVKAAAITVAKGRPVPGKPSMLNMMPRKKRFRGAQIRTLNAMRILEDDRSRRYRKLCIMRARKLKAKKGEARSRLWDLDEQKRGIASRKSQFQRQSREALKQLREADEELYDLDAVKHKLPYHHKRKREIMSLKYDPHEQIDEAHEQMSKADEALHELDQEEYIIKQKERAHDKTSEAILFGLVDYHDQSLGAIRDVCAVDEYNDHH</sequence>
<protein>
    <submittedName>
        <fullName evidence="1">Uncharacterized protein</fullName>
    </submittedName>
</protein>
<evidence type="ECO:0000313" key="1">
    <source>
        <dbReference type="EMBL" id="KAK7948405.1"/>
    </source>
</evidence>
<name>A0ABR1Q7A9_9PEZI</name>
<dbReference type="GeneID" id="92078575"/>
<proteinExistence type="predicted"/>
<dbReference type="RefSeq" id="XP_066697911.1">
    <property type="nucleotide sequence ID" value="XM_066845513.1"/>
</dbReference>
<dbReference type="EMBL" id="JAQQWE010000006">
    <property type="protein sequence ID" value="KAK7948405.1"/>
    <property type="molecule type" value="Genomic_DNA"/>
</dbReference>
<accession>A0ABR1Q7A9</accession>